<accession>A0ABS4EA20</accession>
<evidence type="ECO:0000313" key="2">
    <source>
        <dbReference type="Proteomes" id="UP000767291"/>
    </source>
</evidence>
<keyword evidence="2" id="KW-1185">Reference proteome</keyword>
<dbReference type="InterPro" id="IPR054055">
    <property type="entry name" value="YpzH"/>
</dbReference>
<protein>
    <submittedName>
        <fullName evidence="1">Uncharacterized protein</fullName>
    </submittedName>
</protein>
<name>A0ABS4EA20_9FIRM</name>
<sequence length="66" mass="7193">MFTNIGINDYTLAIITTDKDMKISGGCPIFYANDEADLQNKAMLISKCVGGMVHDMTNGTLIVVKH</sequence>
<dbReference type="Pfam" id="PF21835">
    <property type="entry name" value="YIEGIA_cap"/>
    <property type="match status" value="1"/>
</dbReference>
<reference evidence="1 2" key="1">
    <citation type="submission" date="2021-03" db="EMBL/GenBank/DDBJ databases">
        <title>Genomic Encyclopedia of Type Strains, Phase IV (KMG-IV): sequencing the most valuable type-strain genomes for metagenomic binning, comparative biology and taxonomic classification.</title>
        <authorList>
            <person name="Goeker M."/>
        </authorList>
    </citation>
    <scope>NUCLEOTIDE SEQUENCE [LARGE SCALE GENOMIC DNA]</scope>
    <source>
        <strain evidence="1 2">DSM 1289</strain>
    </source>
</reference>
<comment type="caution">
    <text evidence="1">The sequence shown here is derived from an EMBL/GenBank/DDBJ whole genome shotgun (WGS) entry which is preliminary data.</text>
</comment>
<dbReference type="EMBL" id="JAGGJX010000001">
    <property type="protein sequence ID" value="MBP1854787.1"/>
    <property type="molecule type" value="Genomic_DNA"/>
</dbReference>
<proteinExistence type="predicted"/>
<dbReference type="RefSeq" id="WP_209456242.1">
    <property type="nucleotide sequence ID" value="NZ_BAAACS010000013.1"/>
</dbReference>
<organism evidence="1 2">
    <name type="scientific">Metaclostridioides mangenotii</name>
    <dbReference type="NCBI Taxonomy" id="1540"/>
    <lineage>
        <taxon>Bacteria</taxon>
        <taxon>Bacillati</taxon>
        <taxon>Bacillota</taxon>
        <taxon>Clostridia</taxon>
        <taxon>Peptostreptococcales</taxon>
        <taxon>Peptostreptococcaceae</taxon>
        <taxon>Metaclostridioides</taxon>
    </lineage>
</organism>
<evidence type="ECO:0000313" key="1">
    <source>
        <dbReference type="EMBL" id="MBP1854787.1"/>
    </source>
</evidence>
<dbReference type="Proteomes" id="UP000767291">
    <property type="component" value="Unassembled WGS sequence"/>
</dbReference>
<gene>
    <name evidence="1" type="ORF">J2Z43_001177</name>
</gene>